<evidence type="ECO:0000313" key="2">
    <source>
        <dbReference type="EMBL" id="RVX44932.1"/>
    </source>
</evidence>
<sequence length="336" mass="37428">MSITEDDWLGLSTPQGAPGRSMLRLHPESPHELHIVVTYPDRQRMLVLDTSEAAYERAASAYGKLPRTKGLEISFFRLNRQHYELRIALTSDGLKGVFTTLVTDIANAISVNPDNNTAVMAAINQFERWQNLMRSVGEDGLSVEGRRGLFGELLLLRDYLIPALGPADAVLSWTGPTGTNQDFQLSGCALEVKATSARASSEISIANERQLDDTGVDYLILVLAILDERRGGVGTSLNAMVETTRQAIPGTASRSDFDDRLVQVGYFPQHRDRYDEPRYTLREIRFWSVRDDFPRIMEAELRAGVSTCSYRIQTAGLNSFLLNTDDVRALIGRTDD</sequence>
<gene>
    <name evidence="2" type="ORF">EDD27_7702</name>
</gene>
<comment type="caution">
    <text evidence="2">The sequence shown here is derived from an EMBL/GenBank/DDBJ whole genome shotgun (WGS) entry which is preliminary data.</text>
</comment>
<accession>A0A438MGH2</accession>
<feature type="region of interest" description="Disordered" evidence="1">
    <location>
        <begin position="1"/>
        <end position="25"/>
    </location>
</feature>
<dbReference type="EMBL" id="SAUN01000001">
    <property type="protein sequence ID" value="RVX44932.1"/>
    <property type="molecule type" value="Genomic_DNA"/>
</dbReference>
<protein>
    <submittedName>
        <fullName evidence="2">Putative PD-(D/E)XK family protein DUF4420</fullName>
    </submittedName>
</protein>
<dbReference type="InterPro" id="IPR025534">
    <property type="entry name" value="DUF4420"/>
</dbReference>
<dbReference type="OrthoDB" id="4854145at2"/>
<reference evidence="2 3" key="1">
    <citation type="submission" date="2019-01" db="EMBL/GenBank/DDBJ databases">
        <title>Sequencing the genomes of 1000 actinobacteria strains.</title>
        <authorList>
            <person name="Klenk H.-P."/>
        </authorList>
    </citation>
    <scope>NUCLEOTIDE SEQUENCE [LARGE SCALE GENOMIC DNA]</scope>
    <source>
        <strain evidence="2 3">DSM 43925</strain>
    </source>
</reference>
<evidence type="ECO:0000313" key="3">
    <source>
        <dbReference type="Proteomes" id="UP000284824"/>
    </source>
</evidence>
<dbReference type="AlphaFoldDB" id="A0A438MGH2"/>
<evidence type="ECO:0000256" key="1">
    <source>
        <dbReference type="SAM" id="MobiDB-lite"/>
    </source>
</evidence>
<dbReference type="Proteomes" id="UP000284824">
    <property type="component" value="Unassembled WGS sequence"/>
</dbReference>
<name>A0A438MGH2_9ACTN</name>
<organism evidence="2 3">
    <name type="scientific">Nonomuraea polychroma</name>
    <dbReference type="NCBI Taxonomy" id="46176"/>
    <lineage>
        <taxon>Bacteria</taxon>
        <taxon>Bacillati</taxon>
        <taxon>Actinomycetota</taxon>
        <taxon>Actinomycetes</taxon>
        <taxon>Streptosporangiales</taxon>
        <taxon>Streptosporangiaceae</taxon>
        <taxon>Nonomuraea</taxon>
    </lineage>
</organism>
<dbReference type="RefSeq" id="WP_127936634.1">
    <property type="nucleotide sequence ID" value="NZ_SAUN01000001.1"/>
</dbReference>
<proteinExistence type="predicted"/>
<keyword evidence="3" id="KW-1185">Reference proteome</keyword>
<dbReference type="Pfam" id="PF14390">
    <property type="entry name" value="DUF4420"/>
    <property type="match status" value="1"/>
</dbReference>